<comment type="similarity">
    <text evidence="2">Belongs to the thioredoxin family.</text>
</comment>
<dbReference type="Gene3D" id="3.40.30.10">
    <property type="entry name" value="Glutaredoxin"/>
    <property type="match status" value="1"/>
</dbReference>
<feature type="region of interest" description="Disordered" evidence="7">
    <location>
        <begin position="27"/>
        <end position="59"/>
    </location>
</feature>
<dbReference type="Pfam" id="PF14561">
    <property type="entry name" value="TPR_20"/>
    <property type="match status" value="1"/>
</dbReference>
<keyword evidence="4" id="KW-0249">Electron transport</keyword>
<evidence type="ECO:0000259" key="8">
    <source>
        <dbReference type="PROSITE" id="PS51352"/>
    </source>
</evidence>
<keyword evidence="5" id="KW-1015">Disulfide bond</keyword>
<evidence type="ECO:0000256" key="6">
    <source>
        <dbReference type="ARBA" id="ARBA00023284"/>
    </source>
</evidence>
<reference evidence="9 10" key="1">
    <citation type="submission" date="2022-06" db="EMBL/GenBank/DDBJ databases">
        <title>Genomic Encyclopedia of Archaeal and Bacterial Type Strains, Phase II (KMG-II): from individual species to whole genera.</title>
        <authorList>
            <person name="Goeker M."/>
        </authorList>
    </citation>
    <scope>NUCLEOTIDE SEQUENCE [LARGE SCALE GENOMIC DNA]</scope>
    <source>
        <strain evidence="9 10">DSM 45037</strain>
    </source>
</reference>
<dbReference type="Proteomes" id="UP001205740">
    <property type="component" value="Unassembled WGS sequence"/>
</dbReference>
<protein>
    <submittedName>
        <fullName evidence="9">Thioredoxin</fullName>
    </submittedName>
</protein>
<dbReference type="PANTHER" id="PTHR45663:SF11">
    <property type="entry name" value="GEO12009P1"/>
    <property type="match status" value="1"/>
</dbReference>
<sequence length="323" mass="33981">MSRPQNRAQAGALARAAAMSGAVDLSGLKERADAERSRAAAPPRTPAAPAGQETSAPGAVPPIVEITEATFESEVIARSDQVLVLVDLWATWCGPCKQLSPILERLAQQADGRWILATVDVDANPRIAQAFGVQSIPTVVAIAAGQPVSAFQGVQPEAQISAWIDEILGKVGDRLTGLPSTGEAPVEEPGDPRMEAAGALLDEGDFDGALEAYRALAQEDPSNLEAASAARNIEFVVRARAHDPAVVDSAAPGDVDAALAAADVLLLNQQPEDAFDRIIDVVRVTSGDDRARARERLLSLFELFDPAETFVVAARRKLASALF</sequence>
<feature type="compositionally biased region" description="Low complexity" evidence="7">
    <location>
        <begin position="39"/>
        <end position="50"/>
    </location>
</feature>
<proteinExistence type="inferred from homology"/>
<dbReference type="SUPFAM" id="SSF52833">
    <property type="entry name" value="Thioredoxin-like"/>
    <property type="match status" value="1"/>
</dbReference>
<dbReference type="EMBL" id="JAMTCG010000001">
    <property type="protein sequence ID" value="MCP2158846.1"/>
    <property type="molecule type" value="Genomic_DNA"/>
</dbReference>
<comment type="function">
    <text evidence="1">Participates in various redox reactions through the reversible oxidation of its active center dithiol to a disulfide and catalyzes dithiol-disulfide exchange reactions.</text>
</comment>
<evidence type="ECO:0000256" key="2">
    <source>
        <dbReference type="ARBA" id="ARBA00008987"/>
    </source>
</evidence>
<gene>
    <name evidence="9" type="ORF">LX12_000010</name>
</gene>
<feature type="compositionally biased region" description="Basic and acidic residues" evidence="7">
    <location>
        <begin position="27"/>
        <end position="38"/>
    </location>
</feature>
<dbReference type="InterPro" id="IPR013766">
    <property type="entry name" value="Thioredoxin_domain"/>
</dbReference>
<evidence type="ECO:0000256" key="1">
    <source>
        <dbReference type="ARBA" id="ARBA00003318"/>
    </source>
</evidence>
<dbReference type="InterPro" id="IPR017937">
    <property type="entry name" value="Thioredoxin_CS"/>
</dbReference>
<dbReference type="Gene3D" id="1.25.40.10">
    <property type="entry name" value="Tetratricopeptide repeat domain"/>
    <property type="match status" value="1"/>
</dbReference>
<evidence type="ECO:0000256" key="3">
    <source>
        <dbReference type="ARBA" id="ARBA00022448"/>
    </source>
</evidence>
<organism evidence="9 10">
    <name type="scientific">Williamsia serinedens</name>
    <dbReference type="NCBI Taxonomy" id="391736"/>
    <lineage>
        <taxon>Bacteria</taxon>
        <taxon>Bacillati</taxon>
        <taxon>Actinomycetota</taxon>
        <taxon>Actinomycetes</taxon>
        <taxon>Mycobacteriales</taxon>
        <taxon>Nocardiaceae</taxon>
        <taxon>Williamsia</taxon>
    </lineage>
</organism>
<dbReference type="PANTHER" id="PTHR45663">
    <property type="entry name" value="GEO12009P1"/>
    <property type="match status" value="1"/>
</dbReference>
<dbReference type="InterPro" id="IPR036249">
    <property type="entry name" value="Thioredoxin-like_sf"/>
</dbReference>
<keyword evidence="10" id="KW-1185">Reference proteome</keyword>
<keyword evidence="3" id="KW-0813">Transport</keyword>
<evidence type="ECO:0000256" key="4">
    <source>
        <dbReference type="ARBA" id="ARBA00022982"/>
    </source>
</evidence>
<keyword evidence="6" id="KW-0676">Redox-active center</keyword>
<evidence type="ECO:0000313" key="9">
    <source>
        <dbReference type="EMBL" id="MCP2158846.1"/>
    </source>
</evidence>
<dbReference type="PRINTS" id="PR00421">
    <property type="entry name" value="THIOREDOXIN"/>
</dbReference>
<dbReference type="CDD" id="cd02956">
    <property type="entry name" value="ybbN"/>
    <property type="match status" value="1"/>
</dbReference>
<evidence type="ECO:0000256" key="7">
    <source>
        <dbReference type="SAM" id="MobiDB-lite"/>
    </source>
</evidence>
<comment type="caution">
    <text evidence="9">The sequence shown here is derived from an EMBL/GenBank/DDBJ whole genome shotgun (WGS) entry which is preliminary data.</text>
</comment>
<feature type="domain" description="Thioredoxin" evidence="8">
    <location>
        <begin position="42"/>
        <end position="169"/>
    </location>
</feature>
<dbReference type="Pfam" id="PF00085">
    <property type="entry name" value="Thioredoxin"/>
    <property type="match status" value="1"/>
</dbReference>
<dbReference type="PROSITE" id="PS00194">
    <property type="entry name" value="THIOREDOXIN_1"/>
    <property type="match status" value="1"/>
</dbReference>
<name>A0ABT1GV60_9NOCA</name>
<evidence type="ECO:0000313" key="10">
    <source>
        <dbReference type="Proteomes" id="UP001205740"/>
    </source>
</evidence>
<evidence type="ECO:0000256" key="5">
    <source>
        <dbReference type="ARBA" id="ARBA00023157"/>
    </source>
</evidence>
<accession>A0ABT1GV60</accession>
<dbReference type="PROSITE" id="PS51352">
    <property type="entry name" value="THIOREDOXIN_2"/>
    <property type="match status" value="1"/>
</dbReference>
<dbReference type="InterPro" id="IPR011990">
    <property type="entry name" value="TPR-like_helical_dom_sf"/>
</dbReference>